<organism evidence="1 2">
    <name type="scientific">Portunus trituberculatus</name>
    <name type="common">Swimming crab</name>
    <name type="synonym">Neptunus trituberculatus</name>
    <dbReference type="NCBI Taxonomy" id="210409"/>
    <lineage>
        <taxon>Eukaryota</taxon>
        <taxon>Metazoa</taxon>
        <taxon>Ecdysozoa</taxon>
        <taxon>Arthropoda</taxon>
        <taxon>Crustacea</taxon>
        <taxon>Multicrustacea</taxon>
        <taxon>Malacostraca</taxon>
        <taxon>Eumalacostraca</taxon>
        <taxon>Eucarida</taxon>
        <taxon>Decapoda</taxon>
        <taxon>Pleocyemata</taxon>
        <taxon>Brachyura</taxon>
        <taxon>Eubrachyura</taxon>
        <taxon>Portunoidea</taxon>
        <taxon>Portunidae</taxon>
        <taxon>Portuninae</taxon>
        <taxon>Portunus</taxon>
    </lineage>
</organism>
<protein>
    <submittedName>
        <fullName evidence="1">Uncharacterized protein</fullName>
    </submittedName>
</protein>
<dbReference type="Proteomes" id="UP000324222">
    <property type="component" value="Unassembled WGS sequence"/>
</dbReference>
<dbReference type="EMBL" id="VSRR010013528">
    <property type="protein sequence ID" value="MPC55894.1"/>
    <property type="molecule type" value="Genomic_DNA"/>
</dbReference>
<evidence type="ECO:0000313" key="2">
    <source>
        <dbReference type="Proteomes" id="UP000324222"/>
    </source>
</evidence>
<dbReference type="AlphaFoldDB" id="A0A5B7GH69"/>
<evidence type="ECO:0000313" key="1">
    <source>
        <dbReference type="EMBL" id="MPC55894.1"/>
    </source>
</evidence>
<reference evidence="1 2" key="1">
    <citation type="submission" date="2019-05" db="EMBL/GenBank/DDBJ databases">
        <title>Another draft genome of Portunus trituberculatus and its Hox gene families provides insights of decapod evolution.</title>
        <authorList>
            <person name="Jeong J.-H."/>
            <person name="Song I."/>
            <person name="Kim S."/>
            <person name="Choi T."/>
            <person name="Kim D."/>
            <person name="Ryu S."/>
            <person name="Kim W."/>
        </authorList>
    </citation>
    <scope>NUCLEOTIDE SEQUENCE [LARGE SCALE GENOMIC DNA]</scope>
    <source>
        <tissue evidence="1">Muscle</tissue>
    </source>
</reference>
<proteinExistence type="predicted"/>
<gene>
    <name evidence="1" type="ORF">E2C01_049839</name>
</gene>
<keyword evidence="2" id="KW-1185">Reference proteome</keyword>
<name>A0A5B7GH69_PORTR</name>
<accession>A0A5B7GH69</accession>
<sequence length="66" mass="7427">MQLRPTLHRFRRKLTRVTYSLDEMSLICLALEESNPVVSSVVSPASHTIRLSLADAWLSLCTSTSH</sequence>
<comment type="caution">
    <text evidence="1">The sequence shown here is derived from an EMBL/GenBank/DDBJ whole genome shotgun (WGS) entry which is preliminary data.</text>
</comment>